<feature type="compositionally biased region" description="Gly residues" evidence="3">
    <location>
        <begin position="763"/>
        <end position="774"/>
    </location>
</feature>
<feature type="compositionally biased region" description="Low complexity" evidence="3">
    <location>
        <begin position="685"/>
        <end position="699"/>
    </location>
</feature>
<dbReference type="PANTHER" id="PTHR22951:SF5">
    <property type="entry name" value="PHOSPHATIDYLINOSITOL-BINDING CLATHRIN ASSEMBLY PROTEIN LAP"/>
    <property type="match status" value="1"/>
</dbReference>
<evidence type="ECO:0000313" key="5">
    <source>
        <dbReference type="EMBL" id="TYJ51749.1"/>
    </source>
</evidence>
<dbReference type="SMART" id="SM00273">
    <property type="entry name" value="ENTH"/>
    <property type="match status" value="1"/>
</dbReference>
<feature type="region of interest" description="Disordered" evidence="3">
    <location>
        <begin position="450"/>
        <end position="934"/>
    </location>
</feature>
<dbReference type="GO" id="GO:0005545">
    <property type="term" value="F:1-phosphatidylinositol binding"/>
    <property type="evidence" value="ECO:0007669"/>
    <property type="project" value="InterPro"/>
</dbReference>
<dbReference type="SUPFAM" id="SSF89009">
    <property type="entry name" value="GAT-like domain"/>
    <property type="match status" value="1"/>
</dbReference>
<name>A0A5D3AMW8_9TREE</name>
<feature type="compositionally biased region" description="Polar residues" evidence="3">
    <location>
        <begin position="544"/>
        <end position="561"/>
    </location>
</feature>
<feature type="compositionally biased region" description="Low complexity" evidence="3">
    <location>
        <begin position="799"/>
        <end position="828"/>
    </location>
</feature>
<dbReference type="GO" id="GO:0048268">
    <property type="term" value="P:clathrin coat assembly"/>
    <property type="evidence" value="ECO:0007669"/>
    <property type="project" value="InterPro"/>
</dbReference>
<dbReference type="GO" id="GO:0005546">
    <property type="term" value="F:phosphatidylinositol-4,5-bisphosphate binding"/>
    <property type="evidence" value="ECO:0007669"/>
    <property type="project" value="TreeGrafter"/>
</dbReference>
<dbReference type="GO" id="GO:0072583">
    <property type="term" value="P:clathrin-dependent endocytosis"/>
    <property type="evidence" value="ECO:0007669"/>
    <property type="project" value="InterPro"/>
</dbReference>
<feature type="compositionally biased region" description="Gly residues" evidence="3">
    <location>
        <begin position="889"/>
        <end position="904"/>
    </location>
</feature>
<feature type="compositionally biased region" description="Low complexity" evidence="3">
    <location>
        <begin position="310"/>
        <end position="323"/>
    </location>
</feature>
<dbReference type="SUPFAM" id="SSF48464">
    <property type="entry name" value="ENTH/VHS domain"/>
    <property type="match status" value="1"/>
</dbReference>
<dbReference type="GO" id="GO:0030136">
    <property type="term" value="C:clathrin-coated vesicle"/>
    <property type="evidence" value="ECO:0007669"/>
    <property type="project" value="InterPro"/>
</dbReference>
<comment type="subcellular location">
    <subcellularLocation>
        <location evidence="1">Cytoplasm</location>
    </subcellularLocation>
</comment>
<dbReference type="PROSITE" id="PS50942">
    <property type="entry name" value="ENTH"/>
    <property type="match status" value="1"/>
</dbReference>
<feature type="compositionally biased region" description="Low complexity" evidence="3">
    <location>
        <begin position="468"/>
        <end position="493"/>
    </location>
</feature>
<evidence type="ECO:0000259" key="4">
    <source>
        <dbReference type="PROSITE" id="PS50942"/>
    </source>
</evidence>
<feature type="compositionally biased region" description="Polar residues" evidence="3">
    <location>
        <begin position="829"/>
        <end position="844"/>
    </location>
</feature>
<dbReference type="InterPro" id="IPR013809">
    <property type="entry name" value="ENTH"/>
</dbReference>
<dbReference type="Gene3D" id="1.25.40.90">
    <property type="match status" value="1"/>
</dbReference>
<dbReference type="Proteomes" id="UP000322245">
    <property type="component" value="Unassembled WGS sequence"/>
</dbReference>
<feature type="region of interest" description="Disordered" evidence="3">
    <location>
        <begin position="300"/>
        <end position="346"/>
    </location>
</feature>
<evidence type="ECO:0000256" key="2">
    <source>
        <dbReference type="ARBA" id="ARBA00022490"/>
    </source>
</evidence>
<dbReference type="InterPro" id="IPR014712">
    <property type="entry name" value="ANTH_dom_sf"/>
</dbReference>
<feature type="compositionally biased region" description="Polar residues" evidence="3">
    <location>
        <begin position="743"/>
        <end position="752"/>
    </location>
</feature>
<dbReference type="InterPro" id="IPR008942">
    <property type="entry name" value="ENTH_VHS"/>
</dbReference>
<dbReference type="GO" id="GO:0006900">
    <property type="term" value="P:vesicle budding from membrane"/>
    <property type="evidence" value="ECO:0007669"/>
    <property type="project" value="TreeGrafter"/>
</dbReference>
<feature type="compositionally biased region" description="Gly residues" evidence="3">
    <location>
        <begin position="852"/>
        <end position="881"/>
    </location>
</feature>
<feature type="compositionally biased region" description="Polar residues" evidence="3">
    <location>
        <begin position="700"/>
        <end position="718"/>
    </location>
</feature>
<feature type="compositionally biased region" description="Polar residues" evidence="3">
    <location>
        <begin position="494"/>
        <end position="511"/>
    </location>
</feature>
<dbReference type="FunFam" id="1.25.40.90:FF:000036">
    <property type="entry name" value="Unplaced genomic scaffold supercont1.4, whole genome shotgun sequence"/>
    <property type="match status" value="1"/>
</dbReference>
<dbReference type="EMBL" id="NIDF01000190">
    <property type="protein sequence ID" value="TYJ51749.1"/>
    <property type="molecule type" value="Genomic_DNA"/>
</dbReference>
<dbReference type="Pfam" id="PF07651">
    <property type="entry name" value="ANTH"/>
    <property type="match status" value="1"/>
</dbReference>
<organism evidence="5 6">
    <name type="scientific">Cryptococcus floricola</name>
    <dbReference type="NCBI Taxonomy" id="2591691"/>
    <lineage>
        <taxon>Eukaryota</taxon>
        <taxon>Fungi</taxon>
        <taxon>Dikarya</taxon>
        <taxon>Basidiomycota</taxon>
        <taxon>Agaricomycotina</taxon>
        <taxon>Tremellomycetes</taxon>
        <taxon>Tremellales</taxon>
        <taxon>Cryptococcaceae</taxon>
        <taxon>Cryptococcus</taxon>
    </lineage>
</organism>
<keyword evidence="6" id="KW-1185">Reference proteome</keyword>
<evidence type="ECO:0000256" key="3">
    <source>
        <dbReference type="SAM" id="MobiDB-lite"/>
    </source>
</evidence>
<dbReference type="GO" id="GO:0005905">
    <property type="term" value="C:clathrin-coated pit"/>
    <property type="evidence" value="ECO:0007669"/>
    <property type="project" value="TreeGrafter"/>
</dbReference>
<keyword evidence="2" id="KW-0963">Cytoplasm</keyword>
<dbReference type="GO" id="GO:0000149">
    <property type="term" value="F:SNARE binding"/>
    <property type="evidence" value="ECO:0007669"/>
    <property type="project" value="TreeGrafter"/>
</dbReference>
<feature type="compositionally biased region" description="Polar residues" evidence="3">
    <location>
        <begin position="663"/>
        <end position="683"/>
    </location>
</feature>
<protein>
    <recommendedName>
        <fullName evidence="4">ENTH domain-containing protein</fullName>
    </recommendedName>
</protein>
<feature type="compositionally biased region" description="Low complexity" evidence="3">
    <location>
        <begin position="905"/>
        <end position="934"/>
    </location>
</feature>
<evidence type="ECO:0000313" key="6">
    <source>
        <dbReference type="Proteomes" id="UP000322245"/>
    </source>
</evidence>
<reference evidence="5 6" key="1">
    <citation type="submission" date="2017-05" db="EMBL/GenBank/DDBJ databases">
        <title>The Genome Sequence of Tsuchiyaea wingfieldii DSM 27421.</title>
        <authorList>
            <person name="Cuomo C."/>
            <person name="Passer A."/>
            <person name="Billmyre B."/>
            <person name="Heitman J."/>
        </authorList>
    </citation>
    <scope>NUCLEOTIDE SEQUENCE [LARGE SCALE GENOMIC DNA]</scope>
    <source>
        <strain evidence="5 6">DSM 27421</strain>
    </source>
</reference>
<sequence>MPVQDYEKIVKLACKPKNAPPKAKYIDALIAATYGDDRTLEDIIQALALRLRDSNGVVVFKALLTLHQMIRTGASEGLLEILARHDVLKLRGLGGRGYQGYIPPASLGAYADYLDARIRSYRDVKHDLVRVQTESNRRSDGLGAASKARRLRHLPVEKGLLREVKQVQKLLDALVRCKFYDDDLRDENTVLALRLLVKDLLVLFQAGNEGVCNILEHYFEMSKIDATDAFQTYKSFISQTDRVVDYLSIARKLNHILNVPVPNLKHAPTGLVKALEEYLEDPGFEQNRLEYKRSLGVVEGRGEGSGSGAAAGAAPVARGSSPSKPKEAAKPAESLVKPAAAPPGSSQKIQDFFESIQADSQPTMFGGPPQQMNYANMTVNQQQFNPFRQSMMYPQQTGFMQPQQTGFPPQQQQPFHQQPFQQQQQGGFMQPQQTGAMAFGNRQSIFPGQMGAGGEFGAMQPQQTGFIQPQPQAQPQQHQQQLQPQQTGFLQPQSTGSNPFRQSMMFGSQPASPFGQGQGNAQIQRPGSTPAFGSGSPFAPQPTGAGSSPFKPTTGNAQPGLSASPKPLQPQATGSKNPFAPAPGSAPAAPSASMQQQQQRKPTMNELLMGYGQGQGQLFGQGQDPSFGGGRQQQGQVQGQQGQGQGDGMSSIASQFAVGEKSNGASTANGNNDIFSQFSSLAGNPTGSTSPSSQPASTSFGGLSSNPTGATSLSSQPTGAGAAGFLQPQQTGYGGSNIKPFKPSSSFGNTLMESLPPIPEPGSGAGTPGQGQGQGVTSPSAGGLSAQATGFPGLGQGGFLQPSTTGLPQSQPQPQQTQHQPQSQFGQTLSPQMTGANPFRQSTMFGAAPGAAGAGAGGAFGSGGGSLGGTGAFGGGAGGGLNPQLTGAGAFGVGSPFGGQGQFGLFGQQQQQQQAQQTGQAVGGQQQQQGGSLI</sequence>
<dbReference type="PANTHER" id="PTHR22951">
    <property type="entry name" value="CLATHRIN ASSEMBLY PROTEIN"/>
    <property type="match status" value="1"/>
</dbReference>
<proteinExistence type="predicted"/>
<gene>
    <name evidence="5" type="ORF">B9479_007659</name>
</gene>
<dbReference type="FunFam" id="1.20.58.150:FF:000004">
    <property type="entry name" value="ENTH domain protein"/>
    <property type="match status" value="1"/>
</dbReference>
<dbReference type="AlphaFoldDB" id="A0A5D3AMW8"/>
<feature type="domain" description="ENTH" evidence="4">
    <location>
        <begin position="1"/>
        <end position="128"/>
    </location>
</feature>
<dbReference type="CDD" id="cd16988">
    <property type="entry name" value="ANTH_N_YAP180"/>
    <property type="match status" value="1"/>
</dbReference>
<evidence type="ECO:0000256" key="1">
    <source>
        <dbReference type="ARBA" id="ARBA00004496"/>
    </source>
</evidence>
<dbReference type="InterPro" id="IPR011417">
    <property type="entry name" value="ANTH_dom"/>
</dbReference>
<dbReference type="Gene3D" id="1.20.58.150">
    <property type="entry name" value="ANTH domain"/>
    <property type="match status" value="1"/>
</dbReference>
<feature type="compositionally biased region" description="Low complexity" evidence="3">
    <location>
        <begin position="578"/>
        <end position="599"/>
    </location>
</feature>
<accession>A0A5D3AMW8</accession>
<comment type="caution">
    <text evidence="5">The sequence shown here is derived from an EMBL/GenBank/DDBJ whole genome shotgun (WGS) entry which is preliminary data.</text>
</comment>
<dbReference type="GO" id="GO:0032050">
    <property type="term" value="F:clathrin heavy chain binding"/>
    <property type="evidence" value="ECO:0007669"/>
    <property type="project" value="TreeGrafter"/>
</dbReference>
<dbReference type="InterPro" id="IPR045192">
    <property type="entry name" value="AP180-like"/>
</dbReference>